<evidence type="ECO:0000313" key="5">
    <source>
        <dbReference type="Proteomes" id="UP000789707"/>
    </source>
</evidence>
<feature type="region of interest" description="Disordered" evidence="2">
    <location>
        <begin position="238"/>
        <end position="277"/>
    </location>
</feature>
<reference evidence="4 5" key="1">
    <citation type="submission" date="2021-11" db="EMBL/GenBank/DDBJ databases">
        <authorList>
            <person name="Depoorter E."/>
        </authorList>
    </citation>
    <scope>NUCLEOTIDE SEQUENCE [LARGE SCALE GENOMIC DNA]</scope>
    <source>
        <strain evidence="4 5">LMG 24289</strain>
    </source>
</reference>
<organism evidence="4 5">
    <name type="scientific">Periweissella fabaria</name>
    <dbReference type="NCBI Taxonomy" id="546157"/>
    <lineage>
        <taxon>Bacteria</taxon>
        <taxon>Bacillati</taxon>
        <taxon>Bacillota</taxon>
        <taxon>Bacilli</taxon>
        <taxon>Lactobacillales</taxon>
        <taxon>Lactobacillaceae</taxon>
        <taxon>Periweissella</taxon>
    </lineage>
</organism>
<name>A0ABN8BIL9_9LACO</name>
<dbReference type="InterPro" id="IPR034829">
    <property type="entry name" value="DnaD-like_sf"/>
</dbReference>
<comment type="caution">
    <text evidence="4">The sequence shown here is derived from an EMBL/GenBank/DDBJ whole genome shotgun (WGS) entry which is preliminary data.</text>
</comment>
<evidence type="ECO:0000256" key="2">
    <source>
        <dbReference type="SAM" id="MobiDB-lite"/>
    </source>
</evidence>
<dbReference type="Gene3D" id="1.10.10.630">
    <property type="entry name" value="DnaD domain-like"/>
    <property type="match status" value="1"/>
</dbReference>
<evidence type="ECO:0000259" key="3">
    <source>
        <dbReference type="Pfam" id="PF07261"/>
    </source>
</evidence>
<dbReference type="InterPro" id="IPR006343">
    <property type="entry name" value="DnaB/C_C"/>
</dbReference>
<keyword evidence="5" id="KW-1185">Reference proteome</keyword>
<evidence type="ECO:0000256" key="1">
    <source>
        <dbReference type="ARBA" id="ARBA00093462"/>
    </source>
</evidence>
<sequence length="302" mass="34383">MTKLIKKRDKGFTTLSNEIFKHGLSIQSVGLYSYLLSLPDDWDFYIDEIATHFKNGRDAIRKALEELEKTGFIKREQTRSANGKFGSFDWLIVDTPTFSPLTEKPISVKPTSDLPISENPTLLSTNITKDLITKDVNIPPLPQEIQTDESAYSKIFDIWQQEIGQITSMVAQDVKKDIEDMKKFTTQQDAIELIEYAISEAAMNSARTPSYVFAITRKICAQQLKTVADVKARKLERQTKRDKQKFKPAKRVVEKKPNYPTQPTPVEQTVPVIETPVDDAEIESTRKAIERLKASRMPKGEL</sequence>
<dbReference type="PANTHER" id="PTHR37293:SF9">
    <property type="entry name" value="PHI ETA ORF 22-LIKE PROTEIN"/>
    <property type="match status" value="1"/>
</dbReference>
<accession>A0ABN8BIL9</accession>
<protein>
    <recommendedName>
        <fullName evidence="3">DnaB/C C-terminal domain-containing protein</fullName>
    </recommendedName>
</protein>
<feature type="compositionally biased region" description="Low complexity" evidence="2">
    <location>
        <begin position="264"/>
        <end position="275"/>
    </location>
</feature>
<dbReference type="SUPFAM" id="SSF158499">
    <property type="entry name" value="DnaD domain-like"/>
    <property type="match status" value="1"/>
</dbReference>
<proteinExistence type="inferred from homology"/>
<dbReference type="Gene3D" id="1.10.10.10">
    <property type="entry name" value="Winged helix-like DNA-binding domain superfamily/Winged helix DNA-binding domain"/>
    <property type="match status" value="1"/>
</dbReference>
<dbReference type="RefSeq" id="WP_230096014.1">
    <property type="nucleotide sequence ID" value="NZ_CAKKNS010000001.1"/>
</dbReference>
<gene>
    <name evidence="4" type="ORF">WFA24289_00242</name>
</gene>
<dbReference type="InterPro" id="IPR053162">
    <property type="entry name" value="DnaD"/>
</dbReference>
<dbReference type="EMBL" id="CAKKNS010000001">
    <property type="protein sequence ID" value="CAH0415944.1"/>
    <property type="molecule type" value="Genomic_DNA"/>
</dbReference>
<dbReference type="InterPro" id="IPR036388">
    <property type="entry name" value="WH-like_DNA-bd_sf"/>
</dbReference>
<dbReference type="PANTHER" id="PTHR37293">
    <property type="entry name" value="PHAGE REPLICATION PROTEIN-RELATED"/>
    <property type="match status" value="1"/>
</dbReference>
<feature type="domain" description="DnaB/C C-terminal" evidence="3">
    <location>
        <begin position="156"/>
        <end position="233"/>
    </location>
</feature>
<dbReference type="NCBIfam" id="TIGR01446">
    <property type="entry name" value="DnaD_dom"/>
    <property type="match status" value="1"/>
</dbReference>
<comment type="similarity">
    <text evidence="1">Belongs to the DnaB/DnaD family.</text>
</comment>
<evidence type="ECO:0000313" key="4">
    <source>
        <dbReference type="EMBL" id="CAH0415944.1"/>
    </source>
</evidence>
<dbReference type="Pfam" id="PF07261">
    <property type="entry name" value="DnaB_2"/>
    <property type="match status" value="1"/>
</dbReference>
<dbReference type="Proteomes" id="UP000789707">
    <property type="component" value="Unassembled WGS sequence"/>
</dbReference>